<keyword evidence="6" id="KW-0325">Glycoprotein</keyword>
<proteinExistence type="inferred from homology"/>
<protein>
    <submittedName>
        <fullName evidence="8">Uncharacterized protein</fullName>
    </submittedName>
</protein>
<evidence type="ECO:0000256" key="6">
    <source>
        <dbReference type="ARBA" id="ARBA00023180"/>
    </source>
</evidence>
<keyword evidence="9" id="KW-1185">Reference proteome</keyword>
<gene>
    <name evidence="8" type="ORF">ANCDUO_26706</name>
</gene>
<evidence type="ECO:0000256" key="7">
    <source>
        <dbReference type="SAM" id="Phobius"/>
    </source>
</evidence>
<sequence>MLWKQLSLNSRWISLALVSVFMLISLCFLLGLFYGICGRRPTFYNDDCCVRSTGGKFYSW</sequence>
<feature type="transmembrane region" description="Helical" evidence="7">
    <location>
        <begin position="12"/>
        <end position="34"/>
    </location>
</feature>
<dbReference type="OrthoDB" id="6229420at2759"/>
<keyword evidence="3 7" id="KW-0812">Transmembrane</keyword>
<dbReference type="InterPro" id="IPR008795">
    <property type="entry name" value="Prominin"/>
</dbReference>
<organism evidence="8 9">
    <name type="scientific">Ancylostoma duodenale</name>
    <dbReference type="NCBI Taxonomy" id="51022"/>
    <lineage>
        <taxon>Eukaryota</taxon>
        <taxon>Metazoa</taxon>
        <taxon>Ecdysozoa</taxon>
        <taxon>Nematoda</taxon>
        <taxon>Chromadorea</taxon>
        <taxon>Rhabditida</taxon>
        <taxon>Rhabditina</taxon>
        <taxon>Rhabditomorpha</taxon>
        <taxon>Strongyloidea</taxon>
        <taxon>Ancylostomatidae</taxon>
        <taxon>Ancylostomatinae</taxon>
        <taxon>Ancylostoma</taxon>
    </lineage>
</organism>
<evidence type="ECO:0000313" key="8">
    <source>
        <dbReference type="EMBL" id="KIH43291.1"/>
    </source>
</evidence>
<comment type="subcellular location">
    <subcellularLocation>
        <location evidence="1">Membrane</location>
        <topology evidence="1">Multi-pass membrane protein</topology>
    </subcellularLocation>
</comment>
<dbReference type="Proteomes" id="UP000054047">
    <property type="component" value="Unassembled WGS sequence"/>
</dbReference>
<evidence type="ECO:0000313" key="9">
    <source>
        <dbReference type="Proteomes" id="UP000054047"/>
    </source>
</evidence>
<dbReference type="EMBL" id="KN787246">
    <property type="protein sequence ID" value="KIH43291.1"/>
    <property type="molecule type" value="Genomic_DNA"/>
</dbReference>
<evidence type="ECO:0000256" key="1">
    <source>
        <dbReference type="ARBA" id="ARBA00004141"/>
    </source>
</evidence>
<keyword evidence="5 7" id="KW-0472">Membrane</keyword>
<evidence type="ECO:0000256" key="3">
    <source>
        <dbReference type="ARBA" id="ARBA00022692"/>
    </source>
</evidence>
<evidence type="ECO:0000256" key="2">
    <source>
        <dbReference type="ARBA" id="ARBA00006058"/>
    </source>
</evidence>
<name>A0A0C2FE21_9BILA</name>
<accession>A0A0C2FE21</accession>
<comment type="similarity">
    <text evidence="2">Belongs to the prominin family.</text>
</comment>
<dbReference type="AlphaFoldDB" id="A0A0C2FE21"/>
<dbReference type="Pfam" id="PF05478">
    <property type="entry name" value="Prominin"/>
    <property type="match status" value="1"/>
</dbReference>
<reference evidence="8 9" key="1">
    <citation type="submission" date="2013-12" db="EMBL/GenBank/DDBJ databases">
        <title>Draft genome of the parsitic nematode Ancylostoma duodenale.</title>
        <authorList>
            <person name="Mitreva M."/>
        </authorList>
    </citation>
    <scope>NUCLEOTIDE SEQUENCE [LARGE SCALE GENOMIC DNA]</scope>
    <source>
        <strain evidence="8 9">Zhejiang</strain>
    </source>
</reference>
<dbReference type="GO" id="GO:0016020">
    <property type="term" value="C:membrane"/>
    <property type="evidence" value="ECO:0007669"/>
    <property type="project" value="UniProtKB-SubCell"/>
</dbReference>
<evidence type="ECO:0000256" key="5">
    <source>
        <dbReference type="ARBA" id="ARBA00023136"/>
    </source>
</evidence>
<keyword evidence="4 7" id="KW-1133">Transmembrane helix</keyword>
<evidence type="ECO:0000256" key="4">
    <source>
        <dbReference type="ARBA" id="ARBA00022989"/>
    </source>
</evidence>